<dbReference type="PIRSF" id="PIRSF037226">
    <property type="entry name" value="Amidohydrolase_ACY1L2_prd"/>
    <property type="match status" value="1"/>
</dbReference>
<dbReference type="PANTHER" id="PTHR30575:SF0">
    <property type="entry name" value="XAA-ARG DIPEPTIDASE"/>
    <property type="match status" value="1"/>
</dbReference>
<feature type="domain" description="Peptidase M20 dimerisation" evidence="3">
    <location>
        <begin position="173"/>
        <end position="266"/>
    </location>
</feature>
<comment type="caution">
    <text evidence="4">The sequence shown here is derived from an EMBL/GenBank/DDBJ whole genome shotgun (WGS) entry which is preliminary data.</text>
</comment>
<reference evidence="4 5" key="1">
    <citation type="submission" date="2020-12" db="EMBL/GenBank/DDBJ databases">
        <title>Metabolic potential, ecology and presence of endohyphal bacteria is reflected in genomic diversity of Mucoromycotina.</title>
        <authorList>
            <person name="Muszewska A."/>
            <person name="Okrasinska A."/>
            <person name="Steczkiewicz K."/>
            <person name="Drgas O."/>
            <person name="Orlowska M."/>
            <person name="Perlinska-Lenart U."/>
            <person name="Aleksandrzak-Piekarczyk T."/>
            <person name="Szatraj K."/>
            <person name="Zielenkiewicz U."/>
            <person name="Pilsyk S."/>
            <person name="Malc E."/>
            <person name="Mieczkowski P."/>
            <person name="Kruszewska J.S."/>
            <person name="Biernat P."/>
            <person name="Pawlowska J."/>
        </authorList>
    </citation>
    <scope>NUCLEOTIDE SEQUENCE [LARGE SCALE GENOMIC DNA]</scope>
    <source>
        <strain evidence="4 5">CBS 142.35</strain>
    </source>
</reference>
<dbReference type="CDD" id="cd05672">
    <property type="entry name" value="M20_ACY1L2-like"/>
    <property type="match status" value="1"/>
</dbReference>
<dbReference type="AlphaFoldDB" id="A0A8H7RYD7"/>
<keyword evidence="5" id="KW-1185">Reference proteome</keyword>
<protein>
    <recommendedName>
        <fullName evidence="2">Peptidase M20 domain-containing protein 2</fullName>
    </recommendedName>
</protein>
<dbReference type="Proteomes" id="UP000646827">
    <property type="component" value="Unassembled WGS sequence"/>
</dbReference>
<evidence type="ECO:0000259" key="3">
    <source>
        <dbReference type="Pfam" id="PF07687"/>
    </source>
</evidence>
<dbReference type="GO" id="GO:0016805">
    <property type="term" value="F:dipeptidase activity"/>
    <property type="evidence" value="ECO:0007669"/>
    <property type="project" value="InterPro"/>
</dbReference>
<dbReference type="SUPFAM" id="SSF55031">
    <property type="entry name" value="Bacterial exopeptidase dimerisation domain"/>
    <property type="match status" value="1"/>
</dbReference>
<dbReference type="SUPFAM" id="SSF53187">
    <property type="entry name" value="Zn-dependent exopeptidases"/>
    <property type="match status" value="1"/>
</dbReference>
<dbReference type="Pfam" id="PF01546">
    <property type="entry name" value="Peptidase_M20"/>
    <property type="match status" value="1"/>
</dbReference>
<evidence type="ECO:0000313" key="4">
    <source>
        <dbReference type="EMBL" id="KAG2218838.1"/>
    </source>
</evidence>
<dbReference type="InterPro" id="IPR002933">
    <property type="entry name" value="Peptidase_M20"/>
</dbReference>
<dbReference type="FunFam" id="3.30.70.360:FF:000004">
    <property type="entry name" value="Peptidase M20 domain-containing protein 2"/>
    <property type="match status" value="1"/>
</dbReference>
<dbReference type="OrthoDB" id="6119954at2759"/>
<comment type="similarity">
    <text evidence="1 2">Belongs to the peptidase M20A family.</text>
</comment>
<dbReference type="InterPro" id="IPR017144">
    <property type="entry name" value="Xaa-Arg_dipeptidase"/>
</dbReference>
<dbReference type="Gene3D" id="3.40.630.10">
    <property type="entry name" value="Zn peptidases"/>
    <property type="match status" value="1"/>
</dbReference>
<dbReference type="InterPro" id="IPR011650">
    <property type="entry name" value="Peptidase_M20_dimer"/>
</dbReference>
<evidence type="ECO:0000256" key="2">
    <source>
        <dbReference type="PIRNR" id="PIRNR037226"/>
    </source>
</evidence>
<organism evidence="4 5">
    <name type="scientific">Circinella minor</name>
    <dbReference type="NCBI Taxonomy" id="1195481"/>
    <lineage>
        <taxon>Eukaryota</taxon>
        <taxon>Fungi</taxon>
        <taxon>Fungi incertae sedis</taxon>
        <taxon>Mucoromycota</taxon>
        <taxon>Mucoromycotina</taxon>
        <taxon>Mucoromycetes</taxon>
        <taxon>Mucorales</taxon>
        <taxon>Lichtheimiaceae</taxon>
        <taxon>Circinella</taxon>
    </lineage>
</organism>
<dbReference type="EMBL" id="JAEPRB010000208">
    <property type="protein sequence ID" value="KAG2218838.1"/>
    <property type="molecule type" value="Genomic_DNA"/>
</dbReference>
<proteinExistence type="inferred from homology"/>
<dbReference type="PANTHER" id="PTHR30575">
    <property type="entry name" value="PEPTIDASE M20"/>
    <property type="match status" value="1"/>
</dbReference>
<dbReference type="NCBIfam" id="TIGR01891">
    <property type="entry name" value="amidohydrolases"/>
    <property type="match status" value="1"/>
</dbReference>
<evidence type="ECO:0000256" key="1">
    <source>
        <dbReference type="ARBA" id="ARBA00006247"/>
    </source>
</evidence>
<accession>A0A8H7RYD7</accession>
<sequence length="397" mass="43594">MNSEIETVIIETIQGLDEELREISLKIHNNPELGNQEFKAHELLTNYLEKKGFQVQKESAGLETAFIAEFSNGPGRRVGFVAEYDALPGVGHACGHNLISISGLACAIATKKLLEQNLMKGTVVLFGTPAEESTSGKIDMVNHGEVQNRVDFAMMLHPFANDTLYALMLALDSVIVEFYGKASHAGMKPWDGINAVDALMQAWNNMSMLRQQTLPTNRLHGIILDGGKSANVIPDYSSAKFYCRSVTRTQLKELKIKLTHCIESAAQATGCKVKFTWAPNGVVEDVFVNDAMIQEFKKYQEQEGIQFPSRAEEERTTTGSTDFGNFSYVVPGIHPGFAINTNAANHTIEFTQAAGTPEAHVMALRAARSLAKTAATVFLDDTLYERAVADFKKGKPQ</sequence>
<dbReference type="InterPro" id="IPR017439">
    <property type="entry name" value="Amidohydrolase"/>
</dbReference>
<dbReference type="Pfam" id="PF07687">
    <property type="entry name" value="M20_dimer"/>
    <property type="match status" value="1"/>
</dbReference>
<name>A0A8H7RYD7_9FUNG</name>
<dbReference type="InterPro" id="IPR052030">
    <property type="entry name" value="Peptidase_M20/M20A_hydrolases"/>
</dbReference>
<gene>
    <name evidence="4" type="ORF">INT45_007605</name>
</gene>
<dbReference type="InterPro" id="IPR036264">
    <property type="entry name" value="Bact_exopeptidase_dim_dom"/>
</dbReference>
<evidence type="ECO:0000313" key="5">
    <source>
        <dbReference type="Proteomes" id="UP000646827"/>
    </source>
</evidence>
<dbReference type="Gene3D" id="3.30.70.360">
    <property type="match status" value="1"/>
</dbReference>